<evidence type="ECO:0000313" key="6">
    <source>
        <dbReference type="Proteomes" id="UP000692954"/>
    </source>
</evidence>
<dbReference type="AlphaFoldDB" id="A0A8S1PZ18"/>
<dbReference type="CDD" id="cd00064">
    <property type="entry name" value="FU"/>
    <property type="match status" value="1"/>
</dbReference>
<keyword evidence="4" id="KW-0472">Membrane</keyword>
<feature type="transmembrane region" description="Helical" evidence="4">
    <location>
        <begin position="997"/>
        <end position="1017"/>
    </location>
</feature>
<keyword evidence="2" id="KW-0677">Repeat</keyword>
<feature type="transmembrane region" description="Helical" evidence="4">
    <location>
        <begin position="1029"/>
        <end position="1047"/>
    </location>
</feature>
<organism evidence="5 6">
    <name type="scientific">Paramecium sonneborni</name>
    <dbReference type="NCBI Taxonomy" id="65129"/>
    <lineage>
        <taxon>Eukaryota</taxon>
        <taxon>Sar</taxon>
        <taxon>Alveolata</taxon>
        <taxon>Ciliophora</taxon>
        <taxon>Intramacronucleata</taxon>
        <taxon>Oligohymenophorea</taxon>
        <taxon>Peniculida</taxon>
        <taxon>Parameciidae</taxon>
        <taxon>Paramecium</taxon>
    </lineage>
</organism>
<dbReference type="PANTHER" id="PTHR38934">
    <property type="entry name" value="HYPHALLY REGULATED CELL WALL PROTEIN 1"/>
    <property type="match status" value="1"/>
</dbReference>
<dbReference type="NCBIfam" id="TIGR02232">
    <property type="entry name" value="myxo_disulf_rpt"/>
    <property type="match status" value="3"/>
</dbReference>
<keyword evidence="4" id="KW-0812">Transmembrane</keyword>
<evidence type="ECO:0000256" key="1">
    <source>
        <dbReference type="ARBA" id="ARBA00022729"/>
    </source>
</evidence>
<feature type="transmembrane region" description="Helical" evidence="4">
    <location>
        <begin position="1126"/>
        <end position="1145"/>
    </location>
</feature>
<keyword evidence="1" id="KW-0732">Signal</keyword>
<evidence type="ECO:0000313" key="5">
    <source>
        <dbReference type="EMBL" id="CAD8108627.1"/>
    </source>
</evidence>
<evidence type="ECO:0000256" key="4">
    <source>
        <dbReference type="SAM" id="Phobius"/>
    </source>
</evidence>
<gene>
    <name evidence="5" type="ORF">PSON_ATCC_30995.1.T0910166</name>
</gene>
<evidence type="ECO:0008006" key="7">
    <source>
        <dbReference type="Google" id="ProtNLM"/>
    </source>
</evidence>
<feature type="transmembrane region" description="Helical" evidence="4">
    <location>
        <begin position="1068"/>
        <end position="1087"/>
    </location>
</feature>
<sequence>MLLVILTLQQSRGEFQSQFWDSGSNQILNKLWWDTTCSCCSFQLEQCGIKTILATNQCSVADYNIIVFKTFQIKPHYKITLSFNFWRIDQWDNYEFYVYLEYQIVHQSQYSHSTSNSNICGNPGYNDEVYPISITIPHIMPALTVIFTAQRGIWGISDMTLEAKLCPEGCQSCNEYGCFDQYLHFISMNGMLQNSLRTNECWLTNNAIQTTIITYLQSRYLQTQGNHLVNIINLNHHQAISLQIKLLIYNSNPTEIKIAIDDLIVLRNQYTGGWIKYPYGFGYRSIKLISIHQYPHINSQAKITIKIEWTQKEPTWQIFFGIRDFQLFLKSQLFEFTCKDDNLIPFDGCFQQYYDCVDGCSSCIRGLCLDCKQGWDWVENDQNCVPICGDLQITQFEECDDGNNIPYDGCHLCKYSCPLNCEICQFGECLKCKMKYQISLNKKQCQPFCSNGIQINYDIFDKQSNNQLERINICQQRCSIECNLCIDDKCLQCNDGWQLQDNKCHQVCGDGLIAINSIEVCDDGNYNDGDGCYQCQFECIPYCFSCSDQSICLTCIQFFILVNDQCLPKCGDGILITGLEECEDDNDQPYDGCYQCKFSCIQNCDICHLGLCKKCNTGYQFYDHICVILDENLEDIENLFNNTQIQSLEFCGDGILSEKEQCDDLNQLNFDGCSESCQIESSWNCNPSQPSICHPQTKFNLSYLNNTQQIQYVQLSFTNQLIFNNNIENYSTFIYEIQNCTSDQYSFEIIKVYEIQQFNYLDLSYVLEIKFFNSLDSQPILKVSLFGDIIDIHYFQVFKSEQKIALQPPRILSESQIQTAINLKNFNFWILIGLCVCAFIMIILGDFQQFMEILDILQFQSFLKFLNVPFPQNVEIYFESSNFVTIKPLFNKIQLQYIFDNIFTAYHCDGIGKFKYYNINADLLNNIYGLISQIMLIFIIDIFLRYLKRQYYQSHNLLRILNYLSQKKSKIYQKISTLICNLTKTIMQQPLIFNRKFLLYLILANSWDILFKILLFLFSCQEQTIRSLFSYSFSIGYLIFIILTLIQQFRRQNFNLILRVLRNKQHQAILLFKKLIFLMILIGIQDQPITQCILLSVLLFTYLSFINTVEFIYSDAELMNIMCQDVSVMLFTLLSLAFCTEFYRYLTANQYFILGFIQIGLLMIGLTGPLIKCAMRFYKKVQAYIENRKEVQKLNEERQTANPNILTELKY</sequence>
<reference evidence="5" key="1">
    <citation type="submission" date="2021-01" db="EMBL/GenBank/DDBJ databases">
        <authorList>
            <consortium name="Genoscope - CEA"/>
            <person name="William W."/>
        </authorList>
    </citation>
    <scope>NUCLEOTIDE SEQUENCE</scope>
</reference>
<dbReference type="InterPro" id="IPR006212">
    <property type="entry name" value="Furin_repeat"/>
</dbReference>
<evidence type="ECO:0000256" key="3">
    <source>
        <dbReference type="ARBA" id="ARBA00023157"/>
    </source>
</evidence>
<feature type="transmembrane region" description="Helical" evidence="4">
    <location>
        <begin position="927"/>
        <end position="947"/>
    </location>
</feature>
<keyword evidence="6" id="KW-1185">Reference proteome</keyword>
<keyword evidence="4" id="KW-1133">Transmembrane helix</keyword>
<name>A0A8S1PZ18_9CILI</name>
<feature type="transmembrane region" description="Helical" evidence="4">
    <location>
        <begin position="1093"/>
        <end position="1114"/>
    </location>
</feature>
<comment type="caution">
    <text evidence="5">The sequence shown here is derived from an EMBL/GenBank/DDBJ whole genome shotgun (WGS) entry which is preliminary data.</text>
</comment>
<protein>
    <recommendedName>
        <fullName evidence="7">Insulin-like growth factor binding protein, N-terminal</fullName>
    </recommendedName>
</protein>
<feature type="transmembrane region" description="Helical" evidence="4">
    <location>
        <begin position="826"/>
        <end position="845"/>
    </location>
</feature>
<feature type="transmembrane region" description="Helical" evidence="4">
    <location>
        <begin position="1151"/>
        <end position="1171"/>
    </location>
</feature>
<dbReference type="Proteomes" id="UP000692954">
    <property type="component" value="Unassembled WGS sequence"/>
</dbReference>
<accession>A0A8S1PZ18</accession>
<dbReference type="PANTHER" id="PTHR38934:SF6">
    <property type="entry name" value="CHROMOSOME UNDETERMINED SCAFFOLD_176, WHOLE GENOME SHOTGUN SEQUENCE"/>
    <property type="match status" value="1"/>
</dbReference>
<dbReference type="OrthoDB" id="298320at2759"/>
<dbReference type="InterPro" id="IPR011936">
    <property type="entry name" value="Myxo_disulph_rpt"/>
</dbReference>
<proteinExistence type="predicted"/>
<dbReference type="SMART" id="SM00261">
    <property type="entry name" value="FU"/>
    <property type="match status" value="2"/>
</dbReference>
<dbReference type="Pfam" id="PF13948">
    <property type="entry name" value="DUF4215"/>
    <property type="match status" value="4"/>
</dbReference>
<dbReference type="EMBL" id="CAJJDN010000091">
    <property type="protein sequence ID" value="CAD8108627.1"/>
    <property type="molecule type" value="Genomic_DNA"/>
</dbReference>
<evidence type="ECO:0000256" key="2">
    <source>
        <dbReference type="ARBA" id="ARBA00022737"/>
    </source>
</evidence>
<keyword evidence="3" id="KW-1015">Disulfide bond</keyword>